<proteinExistence type="predicted"/>
<dbReference type="AlphaFoldDB" id="A0A834WJ54"/>
<evidence type="ECO:0000313" key="2">
    <source>
        <dbReference type="Proteomes" id="UP000634136"/>
    </source>
</evidence>
<name>A0A834WJ54_9FABA</name>
<accession>A0A834WJ54</accession>
<keyword evidence="2" id="KW-1185">Reference proteome</keyword>
<gene>
    <name evidence="1" type="ORF">G2W53_022881</name>
</gene>
<sequence>MQAPEGSTRLGRWKMKEKWWEAEEEEKQCPKTKMKKREKGCRSTVGIRMPLTLVEDIHARKGHKDWN</sequence>
<reference evidence="1" key="1">
    <citation type="submission" date="2020-09" db="EMBL/GenBank/DDBJ databases">
        <title>Genome-Enabled Discovery of Anthraquinone Biosynthesis in Senna tora.</title>
        <authorList>
            <person name="Kang S.-H."/>
            <person name="Pandey R.P."/>
            <person name="Lee C.-M."/>
            <person name="Sim J.-S."/>
            <person name="Jeong J.-T."/>
            <person name="Choi B.-S."/>
            <person name="Jung M."/>
            <person name="Ginzburg D."/>
            <person name="Zhao K."/>
            <person name="Won S.Y."/>
            <person name="Oh T.-J."/>
            <person name="Yu Y."/>
            <person name="Kim N.-H."/>
            <person name="Lee O.R."/>
            <person name="Lee T.-H."/>
            <person name="Bashyal P."/>
            <person name="Kim T.-S."/>
            <person name="Lee W.-H."/>
            <person name="Kawkins C."/>
            <person name="Kim C.-K."/>
            <person name="Kim J.S."/>
            <person name="Ahn B.O."/>
            <person name="Rhee S.Y."/>
            <person name="Sohng J.K."/>
        </authorList>
    </citation>
    <scope>NUCLEOTIDE SEQUENCE</scope>
    <source>
        <tissue evidence="1">Leaf</tissue>
    </source>
</reference>
<comment type="caution">
    <text evidence="1">The sequence shown here is derived from an EMBL/GenBank/DDBJ whole genome shotgun (WGS) entry which is preliminary data.</text>
</comment>
<evidence type="ECO:0000313" key="1">
    <source>
        <dbReference type="EMBL" id="KAF7824737.1"/>
    </source>
</evidence>
<organism evidence="1 2">
    <name type="scientific">Senna tora</name>
    <dbReference type="NCBI Taxonomy" id="362788"/>
    <lineage>
        <taxon>Eukaryota</taxon>
        <taxon>Viridiplantae</taxon>
        <taxon>Streptophyta</taxon>
        <taxon>Embryophyta</taxon>
        <taxon>Tracheophyta</taxon>
        <taxon>Spermatophyta</taxon>
        <taxon>Magnoliopsida</taxon>
        <taxon>eudicotyledons</taxon>
        <taxon>Gunneridae</taxon>
        <taxon>Pentapetalae</taxon>
        <taxon>rosids</taxon>
        <taxon>fabids</taxon>
        <taxon>Fabales</taxon>
        <taxon>Fabaceae</taxon>
        <taxon>Caesalpinioideae</taxon>
        <taxon>Cassia clade</taxon>
        <taxon>Senna</taxon>
    </lineage>
</organism>
<dbReference type="EMBL" id="JAAIUW010000007">
    <property type="protein sequence ID" value="KAF7824737.1"/>
    <property type="molecule type" value="Genomic_DNA"/>
</dbReference>
<dbReference type="Proteomes" id="UP000634136">
    <property type="component" value="Unassembled WGS sequence"/>
</dbReference>
<protein>
    <submittedName>
        <fullName evidence="1">Uncharacterized protein</fullName>
    </submittedName>
</protein>